<dbReference type="Pfam" id="PF02874">
    <property type="entry name" value="ATP-synt_ab_N"/>
    <property type="match status" value="1"/>
</dbReference>
<keyword evidence="3" id="KW-0813">Transport</keyword>
<proteinExistence type="inferred from homology"/>
<dbReference type="Proteomes" id="UP000034531">
    <property type="component" value="Unassembled WGS sequence"/>
</dbReference>
<comment type="caution">
    <text evidence="12">The sequence shown here is derived from an EMBL/GenBank/DDBJ whole genome shotgun (WGS) entry which is preliminary data.</text>
</comment>
<evidence type="ECO:0000259" key="11">
    <source>
        <dbReference type="Pfam" id="PF02874"/>
    </source>
</evidence>
<dbReference type="GO" id="GO:0045259">
    <property type="term" value="C:proton-transporting ATP synthase complex"/>
    <property type="evidence" value="ECO:0007669"/>
    <property type="project" value="UniProtKB-KW"/>
</dbReference>
<dbReference type="EMBL" id="LBYI01000049">
    <property type="protein sequence ID" value="KKR48118.1"/>
    <property type="molecule type" value="Genomic_DNA"/>
</dbReference>
<evidence type="ECO:0000256" key="1">
    <source>
        <dbReference type="ARBA" id="ARBA00004370"/>
    </source>
</evidence>
<dbReference type="SUPFAM" id="SSF50615">
    <property type="entry name" value="N-terminal domain of alpha and beta subunits of F1 ATP synthase"/>
    <property type="match status" value="1"/>
</dbReference>
<dbReference type="InterPro" id="IPR027417">
    <property type="entry name" value="P-loop_NTPase"/>
</dbReference>
<dbReference type="CDD" id="cd18115">
    <property type="entry name" value="ATP-synt_F1_beta_N"/>
    <property type="match status" value="1"/>
</dbReference>
<reference evidence="12 13" key="1">
    <citation type="journal article" date="2015" name="Nature">
        <title>rRNA introns, odd ribosomes, and small enigmatic genomes across a large radiation of phyla.</title>
        <authorList>
            <person name="Brown C.T."/>
            <person name="Hug L.A."/>
            <person name="Thomas B.C."/>
            <person name="Sharon I."/>
            <person name="Castelle C.J."/>
            <person name="Singh A."/>
            <person name="Wilkins M.J."/>
            <person name="Williams K.H."/>
            <person name="Banfield J.F."/>
        </authorList>
    </citation>
    <scope>NUCLEOTIDE SEQUENCE [LARGE SCALE GENOMIC DNA]</scope>
</reference>
<protein>
    <submittedName>
        <fullName evidence="12">ATP synthase subunit beta</fullName>
    </submittedName>
</protein>
<evidence type="ECO:0000256" key="4">
    <source>
        <dbReference type="ARBA" id="ARBA00022741"/>
    </source>
</evidence>
<comment type="subcellular location">
    <subcellularLocation>
        <location evidence="1">Membrane</location>
    </subcellularLocation>
</comment>
<dbReference type="PANTHER" id="PTHR15184:SF71">
    <property type="entry name" value="ATP SYNTHASE SUBUNIT BETA, MITOCHONDRIAL"/>
    <property type="match status" value="1"/>
</dbReference>
<organism evidence="12 13">
    <name type="scientific">Candidatus Curtissbacteria bacterium GW2011_GWA1_40_16</name>
    <dbReference type="NCBI Taxonomy" id="1618405"/>
    <lineage>
        <taxon>Bacteria</taxon>
        <taxon>Candidatus Curtissiibacteriota</taxon>
    </lineage>
</organism>
<keyword evidence="5" id="KW-0067">ATP-binding</keyword>
<sequence>MKSTAKSPINTGKVVQIIGPVVDVEFPPGNLPDIYDALTIQLPNYPHPKDGPPLAESIQLTLEVQQHLGDNIVRAVALSSTDGLKRGTLVKNTKEQISVPVGVETLGRIFNVVGKPIDGLSDIKAK</sequence>
<keyword evidence="7" id="KW-0406">Ion transport</keyword>
<dbReference type="FunFam" id="2.40.10.170:FF:000005">
    <property type="entry name" value="ATP synthase subunit beta"/>
    <property type="match status" value="1"/>
</dbReference>
<comment type="similarity">
    <text evidence="2">Belongs to the ATPase alpha/beta chains family.</text>
</comment>
<evidence type="ECO:0000256" key="6">
    <source>
        <dbReference type="ARBA" id="ARBA00022967"/>
    </source>
</evidence>
<dbReference type="PANTHER" id="PTHR15184">
    <property type="entry name" value="ATP SYNTHASE"/>
    <property type="match status" value="1"/>
</dbReference>
<keyword evidence="6" id="KW-1278">Translocase</keyword>
<name>A0A0G0R6W7_9BACT</name>
<keyword evidence="10" id="KW-0066">ATP synthesis</keyword>
<dbReference type="InterPro" id="IPR004100">
    <property type="entry name" value="ATPase_F1/V1/A1_a/bsu_N"/>
</dbReference>
<evidence type="ECO:0000313" key="12">
    <source>
        <dbReference type="EMBL" id="KKR48118.1"/>
    </source>
</evidence>
<accession>A0A0G0R6W7</accession>
<keyword evidence="4" id="KW-0547">Nucleotide-binding</keyword>
<dbReference type="GO" id="GO:0046933">
    <property type="term" value="F:proton-transporting ATP synthase activity, rotational mechanism"/>
    <property type="evidence" value="ECO:0007669"/>
    <property type="project" value="TreeGrafter"/>
</dbReference>
<dbReference type="Gene3D" id="2.40.10.170">
    <property type="match status" value="1"/>
</dbReference>
<dbReference type="GO" id="GO:0005524">
    <property type="term" value="F:ATP binding"/>
    <property type="evidence" value="ECO:0007669"/>
    <property type="project" value="UniProtKB-KW"/>
</dbReference>
<evidence type="ECO:0000256" key="3">
    <source>
        <dbReference type="ARBA" id="ARBA00022448"/>
    </source>
</evidence>
<evidence type="ECO:0000256" key="8">
    <source>
        <dbReference type="ARBA" id="ARBA00023136"/>
    </source>
</evidence>
<dbReference type="AlphaFoldDB" id="A0A0G0R6W7"/>
<dbReference type="InterPro" id="IPR036121">
    <property type="entry name" value="ATPase_F1/V1/A1_a/bsu_N_sf"/>
</dbReference>
<evidence type="ECO:0000256" key="5">
    <source>
        <dbReference type="ARBA" id="ARBA00022840"/>
    </source>
</evidence>
<feature type="non-terminal residue" evidence="12">
    <location>
        <position position="126"/>
    </location>
</feature>
<dbReference type="InterPro" id="IPR050053">
    <property type="entry name" value="ATPase_alpha/beta_chains"/>
</dbReference>
<keyword evidence="9" id="KW-0139">CF(1)</keyword>
<dbReference type="Gene3D" id="3.40.50.300">
    <property type="entry name" value="P-loop containing nucleotide triphosphate hydrolases"/>
    <property type="match status" value="1"/>
</dbReference>
<evidence type="ECO:0000313" key="13">
    <source>
        <dbReference type="Proteomes" id="UP000034531"/>
    </source>
</evidence>
<evidence type="ECO:0000256" key="10">
    <source>
        <dbReference type="ARBA" id="ARBA00023310"/>
    </source>
</evidence>
<evidence type="ECO:0000256" key="9">
    <source>
        <dbReference type="ARBA" id="ARBA00023196"/>
    </source>
</evidence>
<keyword evidence="8" id="KW-0472">Membrane</keyword>
<evidence type="ECO:0000256" key="7">
    <source>
        <dbReference type="ARBA" id="ARBA00023065"/>
    </source>
</evidence>
<gene>
    <name evidence="12" type="ORF">UT84_C0049G0011</name>
</gene>
<evidence type="ECO:0000256" key="2">
    <source>
        <dbReference type="ARBA" id="ARBA00008936"/>
    </source>
</evidence>
<feature type="domain" description="ATPase F1/V1/A1 complex alpha/beta subunit N-terminal" evidence="11">
    <location>
        <begin position="14"/>
        <end position="93"/>
    </location>
</feature>